<keyword evidence="3" id="KW-1185">Reference proteome</keyword>
<dbReference type="SUPFAM" id="SSF63829">
    <property type="entry name" value="Calcium-dependent phosphotriesterase"/>
    <property type="match status" value="1"/>
</dbReference>
<dbReference type="AlphaFoldDB" id="I2GSJ4"/>
<dbReference type="InterPro" id="IPR015943">
    <property type="entry name" value="WD40/YVTN_repeat-like_dom_sf"/>
</dbReference>
<dbReference type="Gene3D" id="2.60.40.10">
    <property type="entry name" value="Immunoglobulins"/>
    <property type="match status" value="2"/>
</dbReference>
<dbReference type="EMBL" id="CAIT01000010">
    <property type="protein sequence ID" value="CCH56873.1"/>
    <property type="molecule type" value="Genomic_DNA"/>
</dbReference>
<reference evidence="2 3" key="1">
    <citation type="journal article" date="2012" name="J. Bacteriol.">
        <title>Genome Sequence of the Filamentous Bacterium Fibrisoma limi BUZ 3T.</title>
        <authorList>
            <person name="Filippini M."/>
            <person name="Qi W."/>
            <person name="Jaenicke S."/>
            <person name="Goesmann A."/>
            <person name="Smits T.H."/>
            <person name="Bagheri H.C."/>
        </authorList>
    </citation>
    <scope>NUCLEOTIDE SEQUENCE [LARGE SCALE GENOMIC DNA]</scope>
    <source>
        <strain evidence="3">BUZ 3T</strain>
    </source>
</reference>
<dbReference type="InterPro" id="IPR000601">
    <property type="entry name" value="PKD_dom"/>
</dbReference>
<feature type="domain" description="PKD" evidence="1">
    <location>
        <begin position="620"/>
        <end position="664"/>
    </location>
</feature>
<dbReference type="SUPFAM" id="SSF49299">
    <property type="entry name" value="PKD domain"/>
    <property type="match status" value="2"/>
</dbReference>
<dbReference type="NCBIfam" id="TIGR04131">
    <property type="entry name" value="Bac_Flav_CTERM"/>
    <property type="match status" value="1"/>
</dbReference>
<evidence type="ECO:0000259" key="1">
    <source>
        <dbReference type="PROSITE" id="PS50093"/>
    </source>
</evidence>
<dbReference type="InterPro" id="IPR013783">
    <property type="entry name" value="Ig-like_fold"/>
</dbReference>
<organism evidence="2 3">
    <name type="scientific">Fibrisoma limi BUZ 3</name>
    <dbReference type="NCBI Taxonomy" id="1185876"/>
    <lineage>
        <taxon>Bacteria</taxon>
        <taxon>Pseudomonadati</taxon>
        <taxon>Bacteroidota</taxon>
        <taxon>Cytophagia</taxon>
        <taxon>Cytophagales</taxon>
        <taxon>Spirosomataceae</taxon>
        <taxon>Fibrisoma</taxon>
    </lineage>
</organism>
<name>I2GSJ4_9BACT</name>
<dbReference type="InterPro" id="IPR026341">
    <property type="entry name" value="T9SS_type_B"/>
</dbReference>
<dbReference type="Pfam" id="PF13585">
    <property type="entry name" value="CHU_C"/>
    <property type="match status" value="1"/>
</dbReference>
<feature type="domain" description="PKD" evidence="1">
    <location>
        <begin position="61"/>
        <end position="108"/>
    </location>
</feature>
<evidence type="ECO:0000313" key="2">
    <source>
        <dbReference type="EMBL" id="CCH56873.1"/>
    </source>
</evidence>
<dbReference type="SMART" id="SM00089">
    <property type="entry name" value="PKD"/>
    <property type="match status" value="3"/>
</dbReference>
<dbReference type="STRING" id="1185876.BN8_06263"/>
<comment type="caution">
    <text evidence="2">The sequence shown here is derived from an EMBL/GenBank/DDBJ whole genome shotgun (WGS) entry which is preliminary data.</text>
</comment>
<dbReference type="InterPro" id="IPR035986">
    <property type="entry name" value="PKD_dom_sf"/>
</dbReference>
<dbReference type="Pfam" id="PF18911">
    <property type="entry name" value="PKD_4"/>
    <property type="match status" value="2"/>
</dbReference>
<dbReference type="InterPro" id="IPR022409">
    <property type="entry name" value="PKD/Chitinase_dom"/>
</dbReference>
<evidence type="ECO:0000313" key="3">
    <source>
        <dbReference type="Proteomes" id="UP000009309"/>
    </source>
</evidence>
<accession>I2GSJ4</accession>
<sequence>MNLIGGLSQCFSMFISIHYRYLVALWAMLLLLASFPSAYGQTGFRFSGRTCVPDQECKADSVTFTDSVLAGVTTRVWDFGDGTSVTKQRDSVARHVYQQPGAYTVRLTRTVNGVTQTVEKFVNVFPRPQPFSNWRTDTTICQGEVITLDPYPNGAPQGLIYKWYPKGDTTQTIQVDSSGCYSVEAIDPTTGCSYQDRINVDVCGEQKQSQGVKWYFGNNAGLDFSGGGTPQPIEDGKLSTIEGSSSIANTKGELLFYTDGITIYDADGKPMKSLVPGDTAQVGIPLGGNRNSTQSALIVPKPTCRGCEYLYYVYTTAEIRGKRTLTYSVVDMRENQGKGAIVDKNIPVSENGTEQSASVKNERDSTYWVITRIYGTNKFEVRNLNRSEDTTPKTYEGGQVIDSLSKGEGYIKIGPADTTGGQEGNRPMAVVVPGPPKNSIDLFTFNDSLGTIKFERTIDLGPAPPKAYGVEFSPDGKSLYVTMLADTNADGSQKGASYILKYDLNQRDSLLTGSRTVVDSSTTRQYGSLQIGPDGRIYVAIEGSTSLGTIENPNGGLLDSLRFNLNGQSLGGKTSQLGLPNLVDNFNDQSSGPGFTYADTCATSPTTFQASPNCPKLKETYTWNFGDGSRPVSTTALQPQLHTYQQAGDYPVSLQITTRTAQGAICKDTVIRDTITIVDTPAKMELGDNRDVCDKRGITLDAQVQASNYVWVINGAVAGRQKTITINRPGYYYVVGLAANGGCFESDTVELRIFAPPALDLGPDTVFCYRSSVNLTVPQQTWSEFEWSTGSKDRSTTVSQAGQYFVTAKNFRGCVNSDTINVTELPKLNLRAALTGPSACTTADGVIELTPTPAGRYEYIWSRADGAVLPGTTNRQGNLPEGSYRINATDSLRGCKADTLFALKSPVNNLAITPSVRPALCSIPNSGTINVTVQGGMPVGYIWLDGNNNPVSTSAVFGQAAPGLYGVQVTDSRGCKAFTNSIRVGLDSTGFASLGPNRQRCVGDTVQLIPQDGALAGNQYQWSTGQTTRLIIVNQPGTYSVVVRNPQTGCVGRSSVQVGDRPAPAVSLVPETSICEGDNGRIQLTPNGGSGLRYVWPQTGDTTRSITVSRVGEYAVRVTDPAGCTATVATRVVNRCEPRVNIPDAFSPNGDGVNDVLQVFTSYVTDYELRIYNRWGEVIFVSNNPEQKWDGTYKGAAYPPMLYPYVISYKSESFPERGKTVKRGSVLVIR</sequence>
<dbReference type="Gene3D" id="2.130.10.10">
    <property type="entry name" value="YVTN repeat-like/Quinoprotein amine dehydrogenase"/>
    <property type="match status" value="1"/>
</dbReference>
<proteinExistence type="predicted"/>
<dbReference type="CDD" id="cd00146">
    <property type="entry name" value="PKD"/>
    <property type="match status" value="2"/>
</dbReference>
<gene>
    <name evidence="2" type="ORF">BN8_06263</name>
</gene>
<dbReference type="PROSITE" id="PS50093">
    <property type="entry name" value="PKD"/>
    <property type="match status" value="2"/>
</dbReference>
<dbReference type="Proteomes" id="UP000009309">
    <property type="component" value="Unassembled WGS sequence"/>
</dbReference>
<protein>
    <submittedName>
        <fullName evidence="2">PKD domain containing protein</fullName>
    </submittedName>
</protein>
<dbReference type="eggNOG" id="COG3291">
    <property type="taxonomic scope" value="Bacteria"/>
</dbReference>